<accession>A0A2P1QTP4</accession>
<feature type="signal peptide" evidence="1">
    <location>
        <begin position="1"/>
        <end position="17"/>
    </location>
</feature>
<protein>
    <recommendedName>
        <fullName evidence="4">Lipoprotein</fullName>
    </recommendedName>
</protein>
<organism evidence="2 3">
    <name type="scientific">Leptospira santarosai</name>
    <dbReference type="NCBI Taxonomy" id="28183"/>
    <lineage>
        <taxon>Bacteria</taxon>
        <taxon>Pseudomonadati</taxon>
        <taxon>Spirochaetota</taxon>
        <taxon>Spirochaetia</taxon>
        <taxon>Leptospirales</taxon>
        <taxon>Leptospiraceae</taxon>
        <taxon>Leptospira</taxon>
    </lineage>
</organism>
<feature type="chain" id="PRO_5015153811" description="Lipoprotein" evidence="1">
    <location>
        <begin position="18"/>
        <end position="160"/>
    </location>
</feature>
<dbReference type="Proteomes" id="UP000033961">
    <property type="component" value="Chromosome I"/>
</dbReference>
<evidence type="ECO:0008006" key="4">
    <source>
        <dbReference type="Google" id="ProtNLM"/>
    </source>
</evidence>
<sequence length="160" mass="18314">MKKIFVLFILLLLQNCATTLLKNGAPVTTPTKWLFEIPEVYSKFQYALDHSRYYPKDDNETMVIVEVKATNRDLVKKGIDFNESILVSGKMIRKVSIVSKTENIISVVKESGITVVEPNQSIKRDMVFVFPKTMKPEKLFIQNVGEINLIEQPNPVQNPR</sequence>
<evidence type="ECO:0000256" key="1">
    <source>
        <dbReference type="SAM" id="SignalP"/>
    </source>
</evidence>
<proteinExistence type="predicted"/>
<reference evidence="2 3" key="1">
    <citation type="journal article" date="2015" name="Genome Announc.">
        <title>Draft Genome Sequences of Leptospira santarosai Strains U160, U164, and U233, Isolated from Asymptomatic Cattle.</title>
        <authorList>
            <person name="Kremer F.S."/>
            <person name="Eslabao M.R."/>
            <person name="Provisor M."/>
            <person name="Woloski R.D."/>
            <person name="Ramires O.V."/>
            <person name="Moreno L.Z."/>
            <person name="Moreno A.M."/>
            <person name="Hamond C."/>
            <person name="Lilenbaum W."/>
            <person name="Dellagostin O.A."/>
        </authorList>
    </citation>
    <scope>NUCLEOTIDE SEQUENCE [LARGE SCALE GENOMIC DNA]</scope>
    <source>
        <strain evidence="2 3">U160</strain>
    </source>
</reference>
<dbReference type="AlphaFoldDB" id="A0A2P1QTP4"/>
<dbReference type="EMBL" id="CP027843">
    <property type="protein sequence ID" value="AVQ12271.1"/>
    <property type="molecule type" value="Genomic_DNA"/>
</dbReference>
<keyword evidence="1" id="KW-0732">Signal</keyword>
<evidence type="ECO:0000313" key="3">
    <source>
        <dbReference type="Proteomes" id="UP000033961"/>
    </source>
</evidence>
<name>A0A2P1QTP4_9LEPT</name>
<gene>
    <name evidence="2" type="ORF">XB16_1944</name>
</gene>
<evidence type="ECO:0000313" key="2">
    <source>
        <dbReference type="EMBL" id="AVQ12271.1"/>
    </source>
</evidence>